<keyword evidence="1" id="KW-0175">Coiled coil</keyword>
<name>A0ABW4HCW4_9FLAO</name>
<reference evidence="4" key="1">
    <citation type="journal article" date="2019" name="Int. J. Syst. Evol. Microbiol.">
        <title>The Global Catalogue of Microorganisms (GCM) 10K type strain sequencing project: providing services to taxonomists for standard genome sequencing and annotation.</title>
        <authorList>
            <consortium name="The Broad Institute Genomics Platform"/>
            <consortium name="The Broad Institute Genome Sequencing Center for Infectious Disease"/>
            <person name="Wu L."/>
            <person name="Ma J."/>
        </authorList>
    </citation>
    <scope>NUCLEOTIDE SEQUENCE [LARGE SCALE GENOMIC DNA]</scope>
    <source>
        <strain evidence="4">CCUG 70865</strain>
    </source>
</reference>
<dbReference type="EMBL" id="JBHUDZ010000009">
    <property type="protein sequence ID" value="MFD1603121.1"/>
    <property type="molecule type" value="Genomic_DNA"/>
</dbReference>
<dbReference type="RefSeq" id="WP_379814075.1">
    <property type="nucleotide sequence ID" value="NZ_JBHUDZ010000009.1"/>
</dbReference>
<proteinExistence type="predicted"/>
<evidence type="ECO:0000256" key="2">
    <source>
        <dbReference type="SAM" id="Phobius"/>
    </source>
</evidence>
<dbReference type="Proteomes" id="UP001597138">
    <property type="component" value="Unassembled WGS sequence"/>
</dbReference>
<evidence type="ECO:0000313" key="4">
    <source>
        <dbReference type="Proteomes" id="UP001597138"/>
    </source>
</evidence>
<evidence type="ECO:0000256" key="1">
    <source>
        <dbReference type="SAM" id="Coils"/>
    </source>
</evidence>
<feature type="transmembrane region" description="Helical" evidence="2">
    <location>
        <begin position="43"/>
        <end position="67"/>
    </location>
</feature>
<feature type="transmembrane region" description="Helical" evidence="2">
    <location>
        <begin position="79"/>
        <end position="98"/>
    </location>
</feature>
<keyword evidence="2" id="KW-0812">Transmembrane</keyword>
<sequence length="136" mass="16641">MDYEFISKIGLIIGLYFFVNYFYKKIDWHSSTKNEQKNLYYYIKYILILFFGFTLFCSLLIFSIIFFKESLYFFENRNYWEQIGLSLGLIVSYFYYLIVKDGKKNKENEKLSIIKKQKNKINQLEKRIKSLENDKL</sequence>
<evidence type="ECO:0000313" key="3">
    <source>
        <dbReference type="EMBL" id="MFD1603121.1"/>
    </source>
</evidence>
<keyword evidence="2" id="KW-0472">Membrane</keyword>
<protein>
    <submittedName>
        <fullName evidence="3">Uncharacterized protein</fullName>
    </submittedName>
</protein>
<feature type="coiled-coil region" evidence="1">
    <location>
        <begin position="107"/>
        <end position="134"/>
    </location>
</feature>
<gene>
    <name evidence="3" type="ORF">ACFSC2_10275</name>
</gene>
<accession>A0ABW4HCW4</accession>
<keyword evidence="4" id="KW-1185">Reference proteome</keyword>
<feature type="transmembrane region" description="Helical" evidence="2">
    <location>
        <begin position="6"/>
        <end position="23"/>
    </location>
</feature>
<keyword evidence="2" id="KW-1133">Transmembrane helix</keyword>
<organism evidence="3 4">
    <name type="scientific">Flavobacterium artemisiae</name>
    <dbReference type="NCBI Taxonomy" id="2126556"/>
    <lineage>
        <taxon>Bacteria</taxon>
        <taxon>Pseudomonadati</taxon>
        <taxon>Bacteroidota</taxon>
        <taxon>Flavobacteriia</taxon>
        <taxon>Flavobacteriales</taxon>
        <taxon>Flavobacteriaceae</taxon>
        <taxon>Flavobacterium</taxon>
    </lineage>
</organism>
<comment type="caution">
    <text evidence="3">The sequence shown here is derived from an EMBL/GenBank/DDBJ whole genome shotgun (WGS) entry which is preliminary data.</text>
</comment>